<keyword evidence="3" id="KW-1185">Reference proteome</keyword>
<dbReference type="Proteomes" id="UP000008229">
    <property type="component" value="Chromosome"/>
</dbReference>
<sequence precursor="true">MKLTKRLLGVGAIAVASLAASGTATAAFPNFSDCPTASGSIYCINVASTSGSMTIKGFTVPIHDSLEIRGGLASPDGSSVVFQAPRGTSGVFARPIQVPGGLLGIDFPIPGNAVTATAKLAGPPSALRVDLNTFTLAMPMKLALTNPILGSGCQIGSDRNPANVVLTIRRIGHADFVDGALIFTGNTNGDSTFAIPGATGCGINLGLINSLVNLKLGLPSSSGNNDLTVNNNFALKSVG</sequence>
<keyword evidence="1" id="KW-0732">Signal</keyword>
<feature type="chain" id="PRO_5003044409" description="Secreted protein" evidence="1">
    <location>
        <begin position="27"/>
        <end position="239"/>
    </location>
</feature>
<dbReference type="HOGENOM" id="CLU_1154873_0_0_11"/>
<reference evidence="2 3" key="1">
    <citation type="journal article" date="2010" name="Stand. Genomic Sci.">
        <title>Complete genome sequence of Conexibacter woesei type strain (ID131577).</title>
        <authorList>
            <person name="Pukall R."/>
            <person name="Lapidus A."/>
            <person name="Glavina Del Rio T."/>
            <person name="Copeland A."/>
            <person name="Tice H."/>
            <person name="Cheng J.-F."/>
            <person name="Lucas S."/>
            <person name="Chen F."/>
            <person name="Nolan M."/>
            <person name="Bruce D."/>
            <person name="Goodwin L."/>
            <person name="Pitluck S."/>
            <person name="Mavromatis K."/>
            <person name="Ivanova N."/>
            <person name="Ovchinnikova G."/>
            <person name="Pati A."/>
            <person name="Chen A."/>
            <person name="Palaniappan K."/>
            <person name="Land M."/>
            <person name="Hauser L."/>
            <person name="Chang Y.-J."/>
            <person name="Jeffries C.D."/>
            <person name="Chain P."/>
            <person name="Meincke L."/>
            <person name="Sims D."/>
            <person name="Brettin T."/>
            <person name="Detter J.C."/>
            <person name="Rohde M."/>
            <person name="Goeker M."/>
            <person name="Bristow J."/>
            <person name="Eisen J.A."/>
            <person name="Markowitz V."/>
            <person name="Kyrpides N.C."/>
            <person name="Klenk H.-P."/>
            <person name="Hugenholtz P."/>
        </authorList>
    </citation>
    <scope>NUCLEOTIDE SEQUENCE [LARGE SCALE GENOMIC DNA]</scope>
    <source>
        <strain evidence="3">DSM 14684 / CIP 108061 / JCM 11494 / NBRC 100937 / ID131577</strain>
    </source>
</reference>
<evidence type="ECO:0000313" key="2">
    <source>
        <dbReference type="EMBL" id="ADB53737.1"/>
    </source>
</evidence>
<feature type="signal peptide" evidence="1">
    <location>
        <begin position="1"/>
        <end position="26"/>
    </location>
</feature>
<reference evidence="3" key="2">
    <citation type="submission" date="2010-01" db="EMBL/GenBank/DDBJ databases">
        <title>The complete genome of Conexibacter woesei DSM 14684.</title>
        <authorList>
            <consortium name="US DOE Joint Genome Institute (JGI-PGF)"/>
            <person name="Lucas S."/>
            <person name="Copeland A."/>
            <person name="Lapidus A."/>
            <person name="Glavina del Rio T."/>
            <person name="Dalin E."/>
            <person name="Tice H."/>
            <person name="Bruce D."/>
            <person name="Goodwin L."/>
            <person name="Pitluck S."/>
            <person name="Kyrpides N."/>
            <person name="Mavromatis K."/>
            <person name="Ivanova N."/>
            <person name="Mikhailova N."/>
            <person name="Chertkov O."/>
            <person name="Brettin T."/>
            <person name="Detter J.C."/>
            <person name="Han C."/>
            <person name="Larimer F."/>
            <person name="Land M."/>
            <person name="Hauser L."/>
            <person name="Markowitz V."/>
            <person name="Cheng J.-F."/>
            <person name="Hugenholtz P."/>
            <person name="Woyke T."/>
            <person name="Wu D."/>
            <person name="Pukall R."/>
            <person name="Steenblock K."/>
            <person name="Schneider S."/>
            <person name="Klenk H.-P."/>
            <person name="Eisen J.A."/>
        </authorList>
    </citation>
    <scope>NUCLEOTIDE SEQUENCE [LARGE SCALE GENOMIC DNA]</scope>
    <source>
        <strain evidence="3">DSM 14684 / CIP 108061 / JCM 11494 / NBRC 100937 / ID131577</strain>
    </source>
</reference>
<dbReference type="EMBL" id="CP001854">
    <property type="protein sequence ID" value="ADB53737.1"/>
    <property type="molecule type" value="Genomic_DNA"/>
</dbReference>
<evidence type="ECO:0000256" key="1">
    <source>
        <dbReference type="SAM" id="SignalP"/>
    </source>
</evidence>
<name>D3FFE4_CONWI</name>
<dbReference type="AlphaFoldDB" id="D3FFE4"/>
<organism evidence="2 3">
    <name type="scientific">Conexibacter woesei (strain DSM 14684 / CCUG 47730 / CIP 108061 / JCM 11494 / NBRC 100937 / ID131577)</name>
    <dbReference type="NCBI Taxonomy" id="469383"/>
    <lineage>
        <taxon>Bacteria</taxon>
        <taxon>Bacillati</taxon>
        <taxon>Actinomycetota</taxon>
        <taxon>Thermoleophilia</taxon>
        <taxon>Solirubrobacterales</taxon>
        <taxon>Conexibacteraceae</taxon>
        <taxon>Conexibacter</taxon>
    </lineage>
</organism>
<evidence type="ECO:0008006" key="4">
    <source>
        <dbReference type="Google" id="ProtNLM"/>
    </source>
</evidence>
<gene>
    <name evidence="2" type="ordered locus">Cwoe_5331</name>
</gene>
<protein>
    <recommendedName>
        <fullName evidence="4">Secreted protein</fullName>
    </recommendedName>
</protein>
<evidence type="ECO:0000313" key="3">
    <source>
        <dbReference type="Proteomes" id="UP000008229"/>
    </source>
</evidence>
<dbReference type="eggNOG" id="ENOG5032YPS">
    <property type="taxonomic scope" value="Bacteria"/>
</dbReference>
<accession>D3FFE4</accession>
<proteinExistence type="predicted"/>
<dbReference type="STRING" id="469383.Cwoe_5331"/>
<dbReference type="OrthoDB" id="4461339at2"/>
<dbReference type="KEGG" id="cwo:Cwoe_5331"/>